<dbReference type="EMBL" id="PTIT01000008">
    <property type="protein sequence ID" value="PPK52038.1"/>
    <property type="molecule type" value="Genomic_DNA"/>
</dbReference>
<evidence type="ECO:0000256" key="1">
    <source>
        <dbReference type="SAM" id="MobiDB-lite"/>
    </source>
</evidence>
<evidence type="ECO:0000313" key="2">
    <source>
        <dbReference type="EMBL" id="PPK52038.1"/>
    </source>
</evidence>
<evidence type="ECO:0000313" key="4">
    <source>
        <dbReference type="Proteomes" id="UP000239446"/>
    </source>
</evidence>
<evidence type="ECO:0000313" key="3">
    <source>
        <dbReference type="EMBL" id="PPK55074.1"/>
    </source>
</evidence>
<protein>
    <submittedName>
        <fullName evidence="3">Uncharacterized protein</fullName>
    </submittedName>
</protein>
<dbReference type="Proteomes" id="UP000239648">
    <property type="component" value="Unassembled WGS sequence"/>
</dbReference>
<dbReference type="AlphaFoldDB" id="A0A2S6G7N8"/>
<organism evidence="3 4">
    <name type="scientific">Marinobacter persicus</name>
    <dbReference type="NCBI Taxonomy" id="930118"/>
    <lineage>
        <taxon>Bacteria</taxon>
        <taxon>Pseudomonadati</taxon>
        <taxon>Pseudomonadota</taxon>
        <taxon>Gammaproteobacteria</taxon>
        <taxon>Pseudomonadales</taxon>
        <taxon>Marinobacteraceae</taxon>
        <taxon>Marinobacter</taxon>
    </lineage>
</organism>
<sequence length="140" mass="15579">MKFLLALGVIAVIVFAVLKMKPKGGNRKNRDKQSRKRVGQVGAGNGQSAFSATTIVPGKSACQAARDLQGKLFLDSELNVPKLPLQECTQVQDCHCRYSHQGDRRTDEGDRRAHTLETELYPVAEGEDRRELKRGRRSTD</sequence>
<dbReference type="Proteomes" id="UP000239446">
    <property type="component" value="Unassembled WGS sequence"/>
</dbReference>
<gene>
    <name evidence="3" type="ORF">B0H24_1008138</name>
    <name evidence="2" type="ORF">BY455_108138</name>
</gene>
<proteinExistence type="predicted"/>
<reference evidence="3 4" key="2">
    <citation type="submission" date="2018-02" db="EMBL/GenBank/DDBJ databases">
        <title>Subsurface microbial communities from deep shales in Ohio and West Virginia, USA.</title>
        <authorList>
            <person name="Wrighton K."/>
        </authorList>
    </citation>
    <scope>NUCLEOTIDE SEQUENCE [LARGE SCALE GENOMIC DNA]</scope>
    <source>
        <strain evidence="3 4">UTICA-S1B9</strain>
    </source>
</reference>
<feature type="compositionally biased region" description="Basic residues" evidence="1">
    <location>
        <begin position="23"/>
        <end position="38"/>
    </location>
</feature>
<accession>A0A2S6G7N8</accession>
<reference evidence="2 5" key="1">
    <citation type="submission" date="2018-02" db="EMBL/GenBank/DDBJ databases">
        <title>Deep subsurface shale carbon reservoir microbial communities from Ohio and West Virginia, USA.</title>
        <authorList>
            <person name="Wrighton K."/>
        </authorList>
    </citation>
    <scope>NUCLEOTIDE SEQUENCE [LARGE SCALE GENOMIC DNA]</scope>
    <source>
        <strain evidence="2 5">UTICA-S1B6</strain>
    </source>
</reference>
<feature type="region of interest" description="Disordered" evidence="1">
    <location>
        <begin position="23"/>
        <end position="50"/>
    </location>
</feature>
<comment type="caution">
    <text evidence="3">The sequence shown here is derived from an EMBL/GenBank/DDBJ whole genome shotgun (WGS) entry which is preliminary data.</text>
</comment>
<name>A0A2S6G7N8_9GAMM</name>
<evidence type="ECO:0000313" key="5">
    <source>
        <dbReference type="Proteomes" id="UP000239648"/>
    </source>
</evidence>
<dbReference type="EMBL" id="PTIU01000008">
    <property type="protein sequence ID" value="PPK55074.1"/>
    <property type="molecule type" value="Genomic_DNA"/>
</dbReference>
<keyword evidence="5" id="KW-1185">Reference proteome</keyword>